<dbReference type="RefSeq" id="WP_044011733.1">
    <property type="nucleotide sequence ID" value="NZ_CCVW01000003.1"/>
</dbReference>
<keyword evidence="1" id="KW-0472">Membrane</keyword>
<accession>A0A078L3U1</accession>
<keyword evidence="1" id="KW-1133">Transmembrane helix</keyword>
<feature type="transmembrane region" description="Helical" evidence="1">
    <location>
        <begin position="89"/>
        <end position="110"/>
    </location>
</feature>
<keyword evidence="3" id="KW-1185">Reference proteome</keyword>
<evidence type="ECO:0000313" key="2">
    <source>
        <dbReference type="EMBL" id="CDZ78608.1"/>
    </source>
</evidence>
<evidence type="ECO:0000256" key="1">
    <source>
        <dbReference type="SAM" id="Phobius"/>
    </source>
</evidence>
<dbReference type="STRING" id="1034943.BN59_02918"/>
<dbReference type="OrthoDB" id="5653628at2"/>
<keyword evidence="1" id="KW-0812">Transmembrane</keyword>
<evidence type="ECO:0008006" key="4">
    <source>
        <dbReference type="Google" id="ProtNLM"/>
    </source>
</evidence>
<feature type="transmembrane region" description="Helical" evidence="1">
    <location>
        <begin position="122"/>
        <end position="144"/>
    </location>
</feature>
<dbReference type="AlphaFoldDB" id="A0A078L3U1"/>
<evidence type="ECO:0000313" key="3">
    <source>
        <dbReference type="Proteomes" id="UP000044071"/>
    </source>
</evidence>
<sequence>MWETLLKRYWMVALLKESPENTPYSPFLMVMVAFLFFILILFQWYLADLRQQFNLAISILAALTLLCSYFVYTFVILKIYRKAGRALQTLTSLLASHLIVHFFAFPLLLATPLLINSDLNQGILLFIGIVYLVLTLILTFWQFMVTIHIYKQALELDYLSAILASFGLLACNILTVSFWQ</sequence>
<organism evidence="2 3">
    <name type="scientific">Legionella massiliensis</name>
    <dbReference type="NCBI Taxonomy" id="1034943"/>
    <lineage>
        <taxon>Bacteria</taxon>
        <taxon>Pseudomonadati</taxon>
        <taxon>Pseudomonadota</taxon>
        <taxon>Gammaproteobacteria</taxon>
        <taxon>Legionellales</taxon>
        <taxon>Legionellaceae</taxon>
        <taxon>Legionella</taxon>
    </lineage>
</organism>
<dbReference type="Proteomes" id="UP000044071">
    <property type="component" value="Unassembled WGS sequence"/>
</dbReference>
<name>A0A078L3U1_9GAMM</name>
<gene>
    <name evidence="2" type="ORF">BN59_02918</name>
</gene>
<proteinExistence type="predicted"/>
<feature type="transmembrane region" description="Helical" evidence="1">
    <location>
        <begin position="53"/>
        <end position="77"/>
    </location>
</feature>
<dbReference type="eggNOG" id="ENOG5033C8W">
    <property type="taxonomic scope" value="Bacteria"/>
</dbReference>
<protein>
    <recommendedName>
        <fullName evidence="4">Yip1 domain protein</fullName>
    </recommendedName>
</protein>
<reference evidence="2 3" key="1">
    <citation type="submission" date="2014-06" db="EMBL/GenBank/DDBJ databases">
        <authorList>
            <person name="Urmite Genomes Urmite Genomes"/>
        </authorList>
    </citation>
    <scope>NUCLEOTIDE SEQUENCE [LARGE SCALE GENOMIC DNA]</scope>
</reference>
<dbReference type="EMBL" id="CCSB01000003">
    <property type="protein sequence ID" value="CDZ78608.1"/>
    <property type="molecule type" value="Genomic_DNA"/>
</dbReference>
<feature type="transmembrane region" description="Helical" evidence="1">
    <location>
        <begin position="26"/>
        <end position="47"/>
    </location>
</feature>
<feature type="transmembrane region" description="Helical" evidence="1">
    <location>
        <begin position="156"/>
        <end position="179"/>
    </location>
</feature>